<evidence type="ECO:0000313" key="3">
    <source>
        <dbReference type="Proteomes" id="UP000807716"/>
    </source>
</evidence>
<sequence length="958" mass="101841">MVDLATAKAENITGRSKPMIVDPMATGDTKGATIPRESPPGSPLTPVPGPSPELPVHPFAFDTRSTLTSSLSAPSAINNIQIASPPSSASPTKSMAIETATTMTDGGEPAQKKTLATKGKCMMFEQGHPVEMNTFAQPETRARTPVTVDVHSSLPPLPPTLGGLTTSWTDAHTVEAHKDGSPATNARRTRIATCSGPIGGGMARSGRTVPLAGSTNISQSLPTSSSMSSLGLETNDAQFNLALCYEHGQGGVDQDLGKAIHFYQQAAAQGHSKASYNLGCICFHRGLVHRAIGWFELASKCRVRDLEAIRRAEQDMDDDRGQPSSQQSMTDDVDMCPPWKTNYLAALSGHVLAAGTDPLAAETASSFSGPLSSSLPSSLPAAAAHDLLEQLHGPSVIVEQATVATFGPTAPYLPAMLTLALLCRQGVPSTTTTTTTTTTKTTGEAKATEKSLRKETHAKRASRGNSPVFLQRDHQQAIRVLQKLIAMAPPTMANEVEGSLLSSSDRPLAPPCHAFFATEATARANDGGSKGPVAGEPSVLQTHEQYVSPALRTKSCSSSSGGSSSSSHSTSCPNLLAPSSGTFPSFVRKDYRIPSSSSSPSVDGMANSSEDGEKDQSILSLQPMPQSNQRPYLAPTRRRSRHHQTLPPRHPFATGDAMKERQVQPPPPRLPPMPPSIDDHEAWSVCLARYLLQYWQQQDASASSPSPSSSSTAPAAAAAAASRERIQRYHLLHMTNPTNGKTLYNLGLIYDVYLNVPVVASRCYLSAYERSVVAAAGVMTSDEPGGSPSSSGCTSSSSSPSSPSSPSSSSSSSSSSSTCPKNNIVTRINSAWNLGVLYAKDQQWAVGREWFLRAQQELLTTKASPSSPCDPPEMSNTTHHHHHHHITHAYQGAKNGEALLLVAKNQHQQHQQHQQPSKHTSHHPHHHSHPQLCTDAERVEAVLALMDRELIRAGAATL</sequence>
<dbReference type="OrthoDB" id="2402420at2759"/>
<feature type="region of interest" description="Disordered" evidence="1">
    <location>
        <begin position="313"/>
        <end position="332"/>
    </location>
</feature>
<dbReference type="AlphaFoldDB" id="A0A9P6QH31"/>
<evidence type="ECO:0000313" key="2">
    <source>
        <dbReference type="EMBL" id="KAG0268451.1"/>
    </source>
</evidence>
<feature type="compositionally biased region" description="Low complexity" evidence="1">
    <location>
        <begin position="430"/>
        <end position="442"/>
    </location>
</feature>
<dbReference type="EMBL" id="JAAAJB010000050">
    <property type="protein sequence ID" value="KAG0268451.1"/>
    <property type="molecule type" value="Genomic_DNA"/>
</dbReference>
<feature type="compositionally biased region" description="Basic and acidic residues" evidence="1">
    <location>
        <begin position="446"/>
        <end position="455"/>
    </location>
</feature>
<feature type="region of interest" description="Disordered" evidence="1">
    <location>
        <begin position="550"/>
        <end position="579"/>
    </location>
</feature>
<protein>
    <recommendedName>
        <fullName evidence="4">HCP-like protein</fullName>
    </recommendedName>
</protein>
<dbReference type="PANTHER" id="PTHR45011:SF1">
    <property type="entry name" value="DAP3-BINDING CELL DEATH ENHANCER 1"/>
    <property type="match status" value="1"/>
</dbReference>
<feature type="region of interest" description="Disordered" evidence="1">
    <location>
        <begin position="700"/>
        <end position="720"/>
    </location>
</feature>
<accession>A0A9P6QH31</accession>
<evidence type="ECO:0008006" key="4">
    <source>
        <dbReference type="Google" id="ProtNLM"/>
    </source>
</evidence>
<dbReference type="Pfam" id="PF08238">
    <property type="entry name" value="Sel1"/>
    <property type="match status" value="2"/>
</dbReference>
<organism evidence="2 3">
    <name type="scientific">Actinomortierella ambigua</name>
    <dbReference type="NCBI Taxonomy" id="1343610"/>
    <lineage>
        <taxon>Eukaryota</taxon>
        <taxon>Fungi</taxon>
        <taxon>Fungi incertae sedis</taxon>
        <taxon>Mucoromycota</taxon>
        <taxon>Mortierellomycotina</taxon>
        <taxon>Mortierellomycetes</taxon>
        <taxon>Mortierellales</taxon>
        <taxon>Mortierellaceae</taxon>
        <taxon>Actinomortierella</taxon>
    </lineage>
</organism>
<feature type="compositionally biased region" description="Basic residues" evidence="1">
    <location>
        <begin position="919"/>
        <end position="929"/>
    </location>
</feature>
<dbReference type="InterPro" id="IPR052748">
    <property type="entry name" value="ISR_Activator"/>
</dbReference>
<dbReference type="InterPro" id="IPR011990">
    <property type="entry name" value="TPR-like_helical_dom_sf"/>
</dbReference>
<reference evidence="2" key="1">
    <citation type="journal article" date="2020" name="Fungal Divers.">
        <title>Resolving the Mortierellaceae phylogeny through synthesis of multi-gene phylogenetics and phylogenomics.</title>
        <authorList>
            <person name="Vandepol N."/>
            <person name="Liber J."/>
            <person name="Desiro A."/>
            <person name="Na H."/>
            <person name="Kennedy M."/>
            <person name="Barry K."/>
            <person name="Grigoriev I.V."/>
            <person name="Miller A.N."/>
            <person name="O'Donnell K."/>
            <person name="Stajich J.E."/>
            <person name="Bonito G."/>
        </authorList>
    </citation>
    <scope>NUCLEOTIDE SEQUENCE</scope>
    <source>
        <strain evidence="2">BC1065</strain>
    </source>
</reference>
<feature type="compositionally biased region" description="Low complexity" evidence="1">
    <location>
        <begin position="555"/>
        <end position="572"/>
    </location>
</feature>
<dbReference type="SMART" id="SM00671">
    <property type="entry name" value="SEL1"/>
    <property type="match status" value="2"/>
</dbReference>
<feature type="compositionally biased region" description="Basic residues" evidence="1">
    <location>
        <begin position="878"/>
        <end position="887"/>
    </location>
</feature>
<feature type="compositionally biased region" description="Low complexity" evidence="1">
    <location>
        <begin position="906"/>
        <end position="918"/>
    </location>
</feature>
<dbReference type="InterPro" id="IPR006597">
    <property type="entry name" value="Sel1-like"/>
</dbReference>
<comment type="caution">
    <text evidence="2">The sequence shown here is derived from an EMBL/GenBank/DDBJ whole genome shotgun (WGS) entry which is preliminary data.</text>
</comment>
<dbReference type="SUPFAM" id="SSF81901">
    <property type="entry name" value="HCP-like"/>
    <property type="match status" value="1"/>
</dbReference>
<keyword evidence="3" id="KW-1185">Reference proteome</keyword>
<dbReference type="Gene3D" id="1.25.40.10">
    <property type="entry name" value="Tetratricopeptide repeat domain"/>
    <property type="match status" value="1"/>
</dbReference>
<feature type="region of interest" description="Disordered" evidence="1">
    <location>
        <begin position="429"/>
        <end position="466"/>
    </location>
</feature>
<feature type="compositionally biased region" description="Pro residues" evidence="1">
    <location>
        <begin position="664"/>
        <end position="673"/>
    </location>
</feature>
<feature type="compositionally biased region" description="Polar residues" evidence="1">
    <location>
        <begin position="617"/>
        <end position="630"/>
    </location>
</feature>
<proteinExistence type="predicted"/>
<dbReference type="Proteomes" id="UP000807716">
    <property type="component" value="Unassembled WGS sequence"/>
</dbReference>
<gene>
    <name evidence="2" type="ORF">DFQ27_006679</name>
</gene>
<feature type="region of interest" description="Disordered" evidence="1">
    <location>
        <begin position="905"/>
        <end position="932"/>
    </location>
</feature>
<name>A0A9P6QH31_9FUNG</name>
<feature type="compositionally biased region" description="Pro residues" evidence="1">
    <location>
        <begin position="37"/>
        <end position="55"/>
    </location>
</feature>
<feature type="compositionally biased region" description="Low complexity" evidence="1">
    <location>
        <begin position="784"/>
        <end position="820"/>
    </location>
</feature>
<feature type="region of interest" description="Disordered" evidence="1">
    <location>
        <begin position="780"/>
        <end position="820"/>
    </location>
</feature>
<feature type="region of interest" description="Disordered" evidence="1">
    <location>
        <begin position="861"/>
        <end position="890"/>
    </location>
</feature>
<feature type="region of interest" description="Disordered" evidence="1">
    <location>
        <begin position="591"/>
        <end position="673"/>
    </location>
</feature>
<feature type="region of interest" description="Disordered" evidence="1">
    <location>
        <begin position="18"/>
        <end position="59"/>
    </location>
</feature>
<evidence type="ECO:0000256" key="1">
    <source>
        <dbReference type="SAM" id="MobiDB-lite"/>
    </source>
</evidence>
<dbReference type="PANTHER" id="PTHR45011">
    <property type="entry name" value="DAP3-BINDING CELL DEATH ENHANCER 1"/>
    <property type="match status" value="1"/>
</dbReference>